<gene>
    <name evidence="2" type="ORF">C8A03DRAFT_38530</name>
</gene>
<keyword evidence="3" id="KW-1185">Reference proteome</keyword>
<sequence>MELTPSPEPFPTGSKTSVSQIEHITNLLRRHRLGDAFEALLDLGDQMHDMDDQPYVIGNLQNVNRLLSAIMQRSAYGVYAAVDRAIHTLLLTAIRSCEAQRTNLAVQTLPHGQLGWLSPAQSEINEHLEFYRNFAGYISSHPASSCRSASPWGDRSLDMARRLLQRLCPRINGLCKWTYTPPTGTDVTVPGAPRDRRRSSHCKSDAAPRMTTRRSSPRSSPRSRKPTAGIQPLMMPTPPTQSGDARLADALTVPTVPLRHPLTPGVGVAPLTPHSGSPSNTVVKQEETARLL</sequence>
<accession>A0AAN7C1R2</accession>
<feature type="region of interest" description="Disordered" evidence="1">
    <location>
        <begin position="182"/>
        <end position="244"/>
    </location>
</feature>
<evidence type="ECO:0000313" key="2">
    <source>
        <dbReference type="EMBL" id="KAK4233739.1"/>
    </source>
</evidence>
<evidence type="ECO:0000256" key="1">
    <source>
        <dbReference type="SAM" id="MobiDB-lite"/>
    </source>
</evidence>
<evidence type="ECO:0000313" key="3">
    <source>
        <dbReference type="Proteomes" id="UP001303760"/>
    </source>
</evidence>
<proteinExistence type="predicted"/>
<comment type="caution">
    <text evidence="2">The sequence shown here is derived from an EMBL/GenBank/DDBJ whole genome shotgun (WGS) entry which is preliminary data.</text>
</comment>
<feature type="compositionally biased region" description="Basic residues" evidence="1">
    <location>
        <begin position="211"/>
        <end position="225"/>
    </location>
</feature>
<reference evidence="2" key="2">
    <citation type="submission" date="2023-05" db="EMBL/GenBank/DDBJ databases">
        <authorList>
            <consortium name="Lawrence Berkeley National Laboratory"/>
            <person name="Steindorff A."/>
            <person name="Hensen N."/>
            <person name="Bonometti L."/>
            <person name="Westerberg I."/>
            <person name="Brannstrom I.O."/>
            <person name="Guillou S."/>
            <person name="Cros-Aarteil S."/>
            <person name="Calhoun S."/>
            <person name="Haridas S."/>
            <person name="Kuo A."/>
            <person name="Mondo S."/>
            <person name="Pangilinan J."/>
            <person name="Riley R."/>
            <person name="Labutti K."/>
            <person name="Andreopoulos B."/>
            <person name="Lipzen A."/>
            <person name="Chen C."/>
            <person name="Yanf M."/>
            <person name="Daum C."/>
            <person name="Ng V."/>
            <person name="Clum A."/>
            <person name="Ohm R."/>
            <person name="Martin F."/>
            <person name="Silar P."/>
            <person name="Natvig D."/>
            <person name="Lalanne C."/>
            <person name="Gautier V."/>
            <person name="Ament-Velasquez S.L."/>
            <person name="Kruys A."/>
            <person name="Hutchinson M.I."/>
            <person name="Powell A.J."/>
            <person name="Barry K."/>
            <person name="Miller A.N."/>
            <person name="Grigoriev I.V."/>
            <person name="Debuchy R."/>
            <person name="Gladieux P."/>
            <person name="Thoren M.H."/>
            <person name="Johannesson H."/>
        </authorList>
    </citation>
    <scope>NUCLEOTIDE SEQUENCE</scope>
    <source>
        <strain evidence="2">CBS 532.94</strain>
    </source>
</reference>
<feature type="compositionally biased region" description="Low complexity" evidence="1">
    <location>
        <begin position="182"/>
        <end position="192"/>
    </location>
</feature>
<feature type="region of interest" description="Disordered" evidence="1">
    <location>
        <begin position="270"/>
        <end position="292"/>
    </location>
</feature>
<dbReference type="Proteomes" id="UP001303760">
    <property type="component" value="Unassembled WGS sequence"/>
</dbReference>
<reference evidence="2" key="1">
    <citation type="journal article" date="2023" name="Mol. Phylogenet. Evol.">
        <title>Genome-scale phylogeny and comparative genomics of the fungal order Sordariales.</title>
        <authorList>
            <person name="Hensen N."/>
            <person name="Bonometti L."/>
            <person name="Westerberg I."/>
            <person name="Brannstrom I.O."/>
            <person name="Guillou S."/>
            <person name="Cros-Aarteil S."/>
            <person name="Calhoun S."/>
            <person name="Haridas S."/>
            <person name="Kuo A."/>
            <person name="Mondo S."/>
            <person name="Pangilinan J."/>
            <person name="Riley R."/>
            <person name="LaButti K."/>
            <person name="Andreopoulos B."/>
            <person name="Lipzen A."/>
            <person name="Chen C."/>
            <person name="Yan M."/>
            <person name="Daum C."/>
            <person name="Ng V."/>
            <person name="Clum A."/>
            <person name="Steindorff A."/>
            <person name="Ohm R.A."/>
            <person name="Martin F."/>
            <person name="Silar P."/>
            <person name="Natvig D.O."/>
            <person name="Lalanne C."/>
            <person name="Gautier V."/>
            <person name="Ament-Velasquez S.L."/>
            <person name="Kruys A."/>
            <person name="Hutchinson M.I."/>
            <person name="Powell A.J."/>
            <person name="Barry K."/>
            <person name="Miller A.N."/>
            <person name="Grigoriev I.V."/>
            <person name="Debuchy R."/>
            <person name="Gladieux P."/>
            <person name="Hiltunen Thoren M."/>
            <person name="Johannesson H."/>
        </authorList>
    </citation>
    <scope>NUCLEOTIDE SEQUENCE</scope>
    <source>
        <strain evidence="2">CBS 532.94</strain>
    </source>
</reference>
<feature type="compositionally biased region" description="Polar residues" evidence="1">
    <location>
        <begin position="274"/>
        <end position="283"/>
    </location>
</feature>
<protein>
    <submittedName>
        <fullName evidence="2">Uncharacterized protein</fullName>
    </submittedName>
</protein>
<dbReference type="EMBL" id="MU860486">
    <property type="protein sequence ID" value="KAK4233739.1"/>
    <property type="molecule type" value="Genomic_DNA"/>
</dbReference>
<organism evidence="2 3">
    <name type="scientific">Achaetomium macrosporum</name>
    <dbReference type="NCBI Taxonomy" id="79813"/>
    <lineage>
        <taxon>Eukaryota</taxon>
        <taxon>Fungi</taxon>
        <taxon>Dikarya</taxon>
        <taxon>Ascomycota</taxon>
        <taxon>Pezizomycotina</taxon>
        <taxon>Sordariomycetes</taxon>
        <taxon>Sordariomycetidae</taxon>
        <taxon>Sordariales</taxon>
        <taxon>Chaetomiaceae</taxon>
        <taxon>Achaetomium</taxon>
    </lineage>
</organism>
<dbReference type="AlphaFoldDB" id="A0AAN7C1R2"/>
<name>A0AAN7C1R2_9PEZI</name>